<keyword evidence="3" id="KW-1185">Reference proteome</keyword>
<evidence type="ECO:0008006" key="4">
    <source>
        <dbReference type="Google" id="ProtNLM"/>
    </source>
</evidence>
<name>A0A8S1J2Z0_9CHLO</name>
<gene>
    <name evidence="2" type="ORF">OSTQU699_LOCUS5569</name>
</gene>
<accession>A0A8S1J2Z0</accession>
<dbReference type="InterPro" id="IPR021511">
    <property type="entry name" value="DUF3172"/>
</dbReference>
<protein>
    <recommendedName>
        <fullName evidence="4">DUF3172 domain-containing protein</fullName>
    </recommendedName>
</protein>
<evidence type="ECO:0000313" key="3">
    <source>
        <dbReference type="Proteomes" id="UP000708148"/>
    </source>
</evidence>
<dbReference type="AlphaFoldDB" id="A0A8S1J2Z0"/>
<organism evidence="2 3">
    <name type="scientific">Ostreobium quekettii</name>
    <dbReference type="NCBI Taxonomy" id="121088"/>
    <lineage>
        <taxon>Eukaryota</taxon>
        <taxon>Viridiplantae</taxon>
        <taxon>Chlorophyta</taxon>
        <taxon>core chlorophytes</taxon>
        <taxon>Ulvophyceae</taxon>
        <taxon>TCBD clade</taxon>
        <taxon>Bryopsidales</taxon>
        <taxon>Ostreobineae</taxon>
        <taxon>Ostreobiaceae</taxon>
        <taxon>Ostreobium</taxon>
    </lineage>
</organism>
<dbReference type="Proteomes" id="UP000708148">
    <property type="component" value="Unassembled WGS sequence"/>
</dbReference>
<comment type="caution">
    <text evidence="2">The sequence shown here is derived from an EMBL/GenBank/DDBJ whole genome shotgun (WGS) entry which is preliminary data.</text>
</comment>
<evidence type="ECO:0000313" key="2">
    <source>
        <dbReference type="EMBL" id="CAD7700210.1"/>
    </source>
</evidence>
<dbReference type="EMBL" id="CAJHUC010001200">
    <property type="protein sequence ID" value="CAD7700210.1"/>
    <property type="molecule type" value="Genomic_DNA"/>
</dbReference>
<dbReference type="Pfam" id="PF11371">
    <property type="entry name" value="DUF3172"/>
    <property type="match status" value="1"/>
</dbReference>
<feature type="region of interest" description="Disordered" evidence="1">
    <location>
        <begin position="68"/>
        <end position="99"/>
    </location>
</feature>
<dbReference type="OrthoDB" id="197940at2759"/>
<evidence type="ECO:0000256" key="1">
    <source>
        <dbReference type="SAM" id="MobiDB-lite"/>
    </source>
</evidence>
<feature type="region of interest" description="Disordered" evidence="1">
    <location>
        <begin position="1"/>
        <end position="24"/>
    </location>
</feature>
<reference evidence="2" key="1">
    <citation type="submission" date="2020-12" db="EMBL/GenBank/DDBJ databases">
        <authorList>
            <person name="Iha C."/>
        </authorList>
    </citation>
    <scope>NUCLEOTIDE SEQUENCE</scope>
</reference>
<sequence>MRMLAPFSAPLRSSQSLLKPPGGTTCSHPTCMHLSLHPGPIRQAVPFGRSRQWLAATRRRQARISKIGGGALRGDGGREGGAFDEGRQAGPMGGDGGPSPGDEFGNLSSLTKALITGAFVMGLGAGVYFASEVSVEPSNVASTEIVDRRTPNSELCMANGYSSMVFDQRIFVSFNPFNVYVAQPEVKPGCILRRSNFRVLEGRSLVSRDEVESCKKNMNTFAYVGDLNRQPEVSCVYHSEEAENQFILDPKKAVMGDGFQPR</sequence>
<proteinExistence type="predicted"/>